<dbReference type="AlphaFoldDB" id="A0A6M1SP46"/>
<keyword evidence="2" id="KW-1185">Reference proteome</keyword>
<dbReference type="EMBL" id="JAALFG010000004">
    <property type="protein sequence ID" value="NGP18900.1"/>
    <property type="molecule type" value="Genomic_DNA"/>
</dbReference>
<accession>A0A6M1SP46</accession>
<reference evidence="1 2" key="2">
    <citation type="submission" date="2020-03" db="EMBL/GenBank/DDBJ databases">
        <title>Devosia chinhatensis sp. nov., isolated from a hexachlorocyclohexane (HCH) dump site in India.</title>
        <authorList>
            <person name="Kumar M."/>
            <person name="Lal R."/>
        </authorList>
    </citation>
    <scope>NUCLEOTIDE SEQUENCE [LARGE SCALE GENOMIC DNA]</scope>
    <source>
        <strain evidence="1 2">H239</strain>
    </source>
</reference>
<name>A0A6M1SP46_9HYPH</name>
<proteinExistence type="predicted"/>
<protein>
    <recommendedName>
        <fullName evidence="3">Histidine kinase</fullName>
    </recommendedName>
</protein>
<evidence type="ECO:0000313" key="2">
    <source>
        <dbReference type="Proteomes" id="UP000474802"/>
    </source>
</evidence>
<sequence length="91" mass="9597">MSELPTSNDNRPSMADAHGRAALLMTESLLHSLIAKSIISVAEAVEVVETVISVEKDAIADVGDSDGTIRKSLALLQKISTSLSHDLNVPT</sequence>
<gene>
    <name evidence="1" type="ORF">G5575_15695</name>
</gene>
<organism evidence="1 2">
    <name type="scientific">Devosia aurantiaca</name>
    <dbReference type="NCBI Taxonomy" id="2714858"/>
    <lineage>
        <taxon>Bacteria</taxon>
        <taxon>Pseudomonadati</taxon>
        <taxon>Pseudomonadota</taxon>
        <taxon>Alphaproteobacteria</taxon>
        <taxon>Hyphomicrobiales</taxon>
        <taxon>Devosiaceae</taxon>
        <taxon>Devosia</taxon>
    </lineage>
</organism>
<evidence type="ECO:0008006" key="3">
    <source>
        <dbReference type="Google" id="ProtNLM"/>
    </source>
</evidence>
<comment type="caution">
    <text evidence="1">The sequence shown here is derived from an EMBL/GenBank/DDBJ whole genome shotgun (WGS) entry which is preliminary data.</text>
</comment>
<evidence type="ECO:0000313" key="1">
    <source>
        <dbReference type="EMBL" id="NGP18900.1"/>
    </source>
</evidence>
<dbReference type="Proteomes" id="UP000474802">
    <property type="component" value="Unassembled WGS sequence"/>
</dbReference>
<reference evidence="1 2" key="1">
    <citation type="submission" date="2020-02" db="EMBL/GenBank/DDBJ databases">
        <authorList>
            <person name="Khan S.A."/>
            <person name="Jeon C.O."/>
            <person name="Chun B.H."/>
        </authorList>
    </citation>
    <scope>NUCLEOTIDE SEQUENCE [LARGE SCALE GENOMIC DNA]</scope>
    <source>
        <strain evidence="1 2">H239</strain>
    </source>
</reference>
<dbReference type="RefSeq" id="WP_164535162.1">
    <property type="nucleotide sequence ID" value="NZ_JAALFG010000004.1"/>
</dbReference>